<evidence type="ECO:0000313" key="3">
    <source>
        <dbReference type="Proteomes" id="UP001497623"/>
    </source>
</evidence>
<sequence length="215" mass="24824">MIFDLRDEDDIRFPIIQKVVKYALSIAEANADVERVFSQILSIVGKERNRLSTDALRGLLVTKSYIQTIGTCLDFKVDEEMMASIKSSHSRYVLRTRSEKEESFVHKRVLEDVKKAFEGNKKIKSIEAKKVNIEKQEEAIKSSQAKAKLLLEQAQILMEESGKISEFLQKEKKELDKSEKHIQQSIIKSTCQKMVKKHHKDRLSTIDIINNNDNE</sequence>
<dbReference type="EMBL" id="CAXKWB010000037">
    <property type="protein sequence ID" value="CAL4058759.1"/>
    <property type="molecule type" value="Genomic_DNA"/>
</dbReference>
<feature type="coiled-coil region" evidence="1">
    <location>
        <begin position="126"/>
        <end position="188"/>
    </location>
</feature>
<evidence type="ECO:0000313" key="2">
    <source>
        <dbReference type="EMBL" id="CAL4058759.1"/>
    </source>
</evidence>
<dbReference type="AlphaFoldDB" id="A0AAV2PH56"/>
<accession>A0AAV2PH56</accession>
<comment type="caution">
    <text evidence="2">The sequence shown here is derived from an EMBL/GenBank/DDBJ whole genome shotgun (WGS) entry which is preliminary data.</text>
</comment>
<dbReference type="Proteomes" id="UP001497623">
    <property type="component" value="Unassembled WGS sequence"/>
</dbReference>
<evidence type="ECO:0000256" key="1">
    <source>
        <dbReference type="SAM" id="Coils"/>
    </source>
</evidence>
<proteinExistence type="predicted"/>
<name>A0AAV2PH56_MEGNR</name>
<keyword evidence="3" id="KW-1185">Reference proteome</keyword>
<organism evidence="2 3">
    <name type="scientific">Meganyctiphanes norvegica</name>
    <name type="common">Northern krill</name>
    <name type="synonym">Thysanopoda norvegica</name>
    <dbReference type="NCBI Taxonomy" id="48144"/>
    <lineage>
        <taxon>Eukaryota</taxon>
        <taxon>Metazoa</taxon>
        <taxon>Ecdysozoa</taxon>
        <taxon>Arthropoda</taxon>
        <taxon>Crustacea</taxon>
        <taxon>Multicrustacea</taxon>
        <taxon>Malacostraca</taxon>
        <taxon>Eumalacostraca</taxon>
        <taxon>Eucarida</taxon>
        <taxon>Euphausiacea</taxon>
        <taxon>Euphausiidae</taxon>
        <taxon>Meganyctiphanes</taxon>
    </lineage>
</organism>
<gene>
    <name evidence="2" type="ORF">MNOR_LOCUS203</name>
</gene>
<keyword evidence="1" id="KW-0175">Coiled coil</keyword>
<reference evidence="2 3" key="1">
    <citation type="submission" date="2024-05" db="EMBL/GenBank/DDBJ databases">
        <authorList>
            <person name="Wallberg A."/>
        </authorList>
    </citation>
    <scope>NUCLEOTIDE SEQUENCE [LARGE SCALE GENOMIC DNA]</scope>
</reference>
<protein>
    <submittedName>
        <fullName evidence="2">Uncharacterized protein</fullName>
    </submittedName>
</protein>